<evidence type="ECO:0000313" key="2">
    <source>
        <dbReference type="Proteomes" id="UP001177260"/>
    </source>
</evidence>
<dbReference type="EMBL" id="JAOPJF010000049">
    <property type="protein sequence ID" value="KAK1142554.1"/>
    <property type="molecule type" value="Genomic_DNA"/>
</dbReference>
<dbReference type="Proteomes" id="UP001177260">
    <property type="component" value="Unassembled WGS sequence"/>
</dbReference>
<reference evidence="1 2" key="1">
    <citation type="journal article" date="2023" name="ACS Omega">
        <title>Identification of the Neoaspergillic Acid Biosynthesis Gene Cluster by Establishing an In Vitro CRISPR-Ribonucleoprotein Genetic System in Aspergillus melleus.</title>
        <authorList>
            <person name="Yuan B."/>
            <person name="Grau M.F."/>
            <person name="Murata R.M."/>
            <person name="Torok T."/>
            <person name="Venkateswaran K."/>
            <person name="Stajich J.E."/>
            <person name="Wang C.C.C."/>
        </authorList>
    </citation>
    <scope>NUCLEOTIDE SEQUENCE [LARGE SCALE GENOMIC DNA]</scope>
    <source>
        <strain evidence="1 2">IMV 1140</strain>
    </source>
</reference>
<proteinExistence type="predicted"/>
<sequence length="504" mass="55504">MSGWNPGFGTDENVNPGGLKPSSDYGGDDFGGGDFGGGDEKPYKGPDDNKCRNCGGDDHFARMCPEPRKGMACFNCGEEGHNKADCPAPRKSMACFNCGEEGHTKADCTKPRVFKGPCRICNREGHPAVECPERPPDVCKNCKMEGHLTKDCTENRKFDTNHIPDKRPEEAWDDIKAASAERDLEDFRDAINVYSKAVPQATFVDIENKLREDNLNFYLIAMERQVEDCISLIDLQGKLNCTYVVGFFYSAKPQRAHLRERWPPSVEDNIERLGDAGFPFDRQVPKCRNCGEMGHTTRGCKQEYVAPDFEKVEVKCVNCSAVGHRARDCPEPRVDPFACRNCGSPEHKASDCPNPRSADGVECRRCNEVGHFAKDCPQASAPRTCRNCGSEDHIARDCDQPRDVSTVTCRNCDEVGHFSRDCTKKKDWTRVKCNNCGEMGHTIKRCPTAGESGKMDTGNAENNDFGGGADSWNPGATESYNQPEPTDGGGGGWGTEAATSGTWN</sequence>
<name>A0ACC3AXS3_9EURO</name>
<gene>
    <name evidence="1" type="ORF">N8T08_007529</name>
</gene>
<accession>A0ACC3AXS3</accession>
<evidence type="ECO:0000313" key="1">
    <source>
        <dbReference type="EMBL" id="KAK1142554.1"/>
    </source>
</evidence>
<protein>
    <submittedName>
        <fullName evidence="1">Uncharacterized protein</fullName>
    </submittedName>
</protein>
<organism evidence="1 2">
    <name type="scientific">Aspergillus melleus</name>
    <dbReference type="NCBI Taxonomy" id="138277"/>
    <lineage>
        <taxon>Eukaryota</taxon>
        <taxon>Fungi</taxon>
        <taxon>Dikarya</taxon>
        <taxon>Ascomycota</taxon>
        <taxon>Pezizomycotina</taxon>
        <taxon>Eurotiomycetes</taxon>
        <taxon>Eurotiomycetidae</taxon>
        <taxon>Eurotiales</taxon>
        <taxon>Aspergillaceae</taxon>
        <taxon>Aspergillus</taxon>
        <taxon>Aspergillus subgen. Circumdati</taxon>
    </lineage>
</organism>
<keyword evidence="2" id="KW-1185">Reference proteome</keyword>
<comment type="caution">
    <text evidence="1">The sequence shown here is derived from an EMBL/GenBank/DDBJ whole genome shotgun (WGS) entry which is preliminary data.</text>
</comment>